<keyword evidence="2" id="KW-1185">Reference proteome</keyword>
<dbReference type="Proteomes" id="UP000887159">
    <property type="component" value="Unassembled WGS sequence"/>
</dbReference>
<evidence type="ECO:0000313" key="2">
    <source>
        <dbReference type="Proteomes" id="UP000887159"/>
    </source>
</evidence>
<accession>A0A8X6SL04</accession>
<name>A0A8X6SL04_TRICX</name>
<reference evidence="1" key="1">
    <citation type="submission" date="2020-08" db="EMBL/GenBank/DDBJ databases">
        <title>Multicomponent nature underlies the extraordinary mechanical properties of spider dragline silk.</title>
        <authorList>
            <person name="Kono N."/>
            <person name="Nakamura H."/>
            <person name="Mori M."/>
            <person name="Yoshida Y."/>
            <person name="Ohtoshi R."/>
            <person name="Malay A.D."/>
            <person name="Moran D.A.P."/>
            <person name="Tomita M."/>
            <person name="Numata K."/>
            <person name="Arakawa K."/>
        </authorList>
    </citation>
    <scope>NUCLEOTIDE SEQUENCE</scope>
</reference>
<comment type="caution">
    <text evidence="1">The sequence shown here is derived from an EMBL/GenBank/DDBJ whole genome shotgun (WGS) entry which is preliminary data.</text>
</comment>
<sequence length="79" mass="8756">MHPNSTSEMQRQGIVREILLSCSSVGHSTAKEAEGCRVLTEFQNGTADSSRIALDESKKNSNLSPLFLDQCEVTFPLWK</sequence>
<proteinExistence type="predicted"/>
<dbReference type="AlphaFoldDB" id="A0A8X6SL04"/>
<evidence type="ECO:0000313" key="1">
    <source>
        <dbReference type="EMBL" id="GFY14116.1"/>
    </source>
</evidence>
<gene>
    <name evidence="1" type="ORF">TNCV_3613051</name>
</gene>
<protein>
    <submittedName>
        <fullName evidence="1">Uncharacterized protein</fullName>
    </submittedName>
</protein>
<dbReference type="EMBL" id="BMAU01021327">
    <property type="protein sequence ID" value="GFY14116.1"/>
    <property type="molecule type" value="Genomic_DNA"/>
</dbReference>
<organism evidence="1 2">
    <name type="scientific">Trichonephila clavipes</name>
    <name type="common">Golden silk orbweaver</name>
    <name type="synonym">Nephila clavipes</name>
    <dbReference type="NCBI Taxonomy" id="2585209"/>
    <lineage>
        <taxon>Eukaryota</taxon>
        <taxon>Metazoa</taxon>
        <taxon>Ecdysozoa</taxon>
        <taxon>Arthropoda</taxon>
        <taxon>Chelicerata</taxon>
        <taxon>Arachnida</taxon>
        <taxon>Araneae</taxon>
        <taxon>Araneomorphae</taxon>
        <taxon>Entelegynae</taxon>
        <taxon>Araneoidea</taxon>
        <taxon>Nephilidae</taxon>
        <taxon>Trichonephila</taxon>
    </lineage>
</organism>